<evidence type="ECO:0000313" key="2">
    <source>
        <dbReference type="EMBL" id="MCQ4839901.1"/>
    </source>
</evidence>
<proteinExistence type="predicted"/>
<organism evidence="2 3">
    <name type="scientific">Neglectibacter timonensis</name>
    <dbReference type="NCBI Taxonomy" id="1776382"/>
    <lineage>
        <taxon>Bacteria</taxon>
        <taxon>Bacillati</taxon>
        <taxon>Bacillota</taxon>
        <taxon>Clostridia</taxon>
        <taxon>Eubacteriales</taxon>
        <taxon>Oscillospiraceae</taxon>
        <taxon>Neglectibacter</taxon>
    </lineage>
</organism>
<feature type="transmembrane region" description="Helical" evidence="1">
    <location>
        <begin position="243"/>
        <end position="264"/>
    </location>
</feature>
<feature type="transmembrane region" description="Helical" evidence="1">
    <location>
        <begin position="140"/>
        <end position="162"/>
    </location>
</feature>
<feature type="transmembrane region" description="Helical" evidence="1">
    <location>
        <begin position="215"/>
        <end position="237"/>
    </location>
</feature>
<name>A0ABT1RYZ4_9FIRM</name>
<keyword evidence="1" id="KW-1133">Transmembrane helix</keyword>
<comment type="caution">
    <text evidence="2">The sequence shown here is derived from an EMBL/GenBank/DDBJ whole genome shotgun (WGS) entry which is preliminary data.</text>
</comment>
<keyword evidence="1" id="KW-0812">Transmembrane</keyword>
<keyword evidence="3" id="KW-1185">Reference proteome</keyword>
<dbReference type="EMBL" id="JANFZH010000016">
    <property type="protein sequence ID" value="MCQ4839901.1"/>
    <property type="molecule type" value="Genomic_DNA"/>
</dbReference>
<feature type="transmembrane region" description="Helical" evidence="1">
    <location>
        <begin position="498"/>
        <end position="520"/>
    </location>
</feature>
<feature type="transmembrane region" description="Helical" evidence="1">
    <location>
        <begin position="27"/>
        <end position="43"/>
    </location>
</feature>
<feature type="transmembrane region" description="Helical" evidence="1">
    <location>
        <begin position="103"/>
        <end position="128"/>
    </location>
</feature>
<evidence type="ECO:0000313" key="3">
    <source>
        <dbReference type="Proteomes" id="UP001524473"/>
    </source>
</evidence>
<accession>A0ABT1RYZ4</accession>
<dbReference type="InterPro" id="IPR031584">
    <property type="entry name" value="Put_ABC_export"/>
</dbReference>
<feature type="transmembrane region" description="Helical" evidence="1">
    <location>
        <begin position="55"/>
        <end position="75"/>
    </location>
</feature>
<reference evidence="2 3" key="1">
    <citation type="submission" date="2022-06" db="EMBL/GenBank/DDBJ databases">
        <title>Isolation of gut microbiota from human fecal samples.</title>
        <authorList>
            <person name="Pamer E.G."/>
            <person name="Barat B."/>
            <person name="Waligurski E."/>
            <person name="Medina S."/>
            <person name="Paddock L."/>
            <person name="Mostad J."/>
        </authorList>
    </citation>
    <scope>NUCLEOTIDE SEQUENCE [LARGE SCALE GENOMIC DNA]</scope>
    <source>
        <strain evidence="2 3">DFI.9.73</strain>
    </source>
</reference>
<feature type="transmembrane region" description="Helical" evidence="1">
    <location>
        <begin position="174"/>
        <end position="194"/>
    </location>
</feature>
<evidence type="ECO:0000256" key="1">
    <source>
        <dbReference type="SAM" id="Phobius"/>
    </source>
</evidence>
<dbReference type="Pfam" id="PF16962">
    <property type="entry name" value="ABC_export"/>
    <property type="match status" value="1"/>
</dbReference>
<feature type="transmembrane region" description="Helical" evidence="1">
    <location>
        <begin position="331"/>
        <end position="352"/>
    </location>
</feature>
<protein>
    <submittedName>
        <fullName evidence="2">ABC exporter domain-containing protein</fullName>
    </submittedName>
</protein>
<dbReference type="RefSeq" id="WP_066866821.1">
    <property type="nucleotide sequence ID" value="NZ_CABKVV010000014.1"/>
</dbReference>
<dbReference type="GeneID" id="90533590"/>
<feature type="transmembrane region" description="Helical" evidence="1">
    <location>
        <begin position="434"/>
        <end position="454"/>
    </location>
</feature>
<feature type="transmembrane region" description="Helical" evidence="1">
    <location>
        <begin position="408"/>
        <end position="428"/>
    </location>
</feature>
<dbReference type="Proteomes" id="UP001524473">
    <property type="component" value="Unassembled WGS sequence"/>
</dbReference>
<feature type="transmembrane region" description="Helical" evidence="1">
    <location>
        <begin position="466"/>
        <end position="492"/>
    </location>
</feature>
<gene>
    <name evidence="2" type="ORF">NE695_08230</name>
</gene>
<keyword evidence="1" id="KW-0472">Membrane</keyword>
<feature type="transmembrane region" description="Helical" evidence="1">
    <location>
        <begin position="358"/>
        <end position="377"/>
    </location>
</feature>
<sequence length="532" mass="57793">MKSPLVYLTAVKLKNQLKGVLKSPAKLLYGVFLIAMFALVAFAKNETVGGNFRSISELGAILTIFYTIMFLMVFVTGSSSNTPMFTLSDVTLLFPSPLSPNKILFYGLFRQLGVSLLLGFFLLFQYGWLNSVYGVGYGHLLLIVVGYALTLFFAQLCAMAVYVRTSGKDNAGRAIRLCVYGAAAVYIALAAFSCRDALPLLSQGDYEPALTAGSAFFSTLPGLLFPVSGWISGIVGALFTGNWLQLALCAVLILAAFAALLLLITKSKNNYYEDVLQTAELAQSAITAKKEGQLAEASPKNVKVGKIGLGKGLGASAIYYKHKVENRRSGVFFISNMSLLFAVIIIAFSFFMKMAEDGAIIAVFAMGTYMQLFSVALGRFNRELIKPYIYLIPEPPLKKLLYSLKEGLIADSIEAVLIFVPVAFIIGASPLDTVFCILARISFSLLFTAGNVLVERVFGTVSSKVLIFFFYFFSLLVLAIPGVVLGVVLMTFLPLPGFLGVFLGMALCNVLLSLLVLYLCRGLLQYAELNSR</sequence>